<dbReference type="InterPro" id="IPR039800">
    <property type="entry name" value="MICU1/2/3"/>
</dbReference>
<dbReference type="AlphaFoldDB" id="A0A3P8D1T4"/>
<dbReference type="PROSITE" id="PS00018">
    <property type="entry name" value="EF_HAND_1"/>
    <property type="match status" value="1"/>
</dbReference>
<dbReference type="Proteomes" id="UP000277204">
    <property type="component" value="Unassembled WGS sequence"/>
</dbReference>
<keyword evidence="11" id="KW-1185">Reference proteome</keyword>
<organism evidence="10 11">
    <name type="scientific">Schistosoma margrebowiei</name>
    <dbReference type="NCBI Taxonomy" id="48269"/>
    <lineage>
        <taxon>Eukaryota</taxon>
        <taxon>Metazoa</taxon>
        <taxon>Spiralia</taxon>
        <taxon>Lophotrochozoa</taxon>
        <taxon>Platyhelminthes</taxon>
        <taxon>Trematoda</taxon>
        <taxon>Digenea</taxon>
        <taxon>Strigeidida</taxon>
        <taxon>Schistosomatoidea</taxon>
        <taxon>Schistosomatidae</taxon>
        <taxon>Schistosoma</taxon>
    </lineage>
</organism>
<dbReference type="PANTHER" id="PTHR12294">
    <property type="entry name" value="EF HAND DOMAIN FAMILY A1,A2-RELATED"/>
    <property type="match status" value="1"/>
</dbReference>
<evidence type="ECO:0000256" key="1">
    <source>
        <dbReference type="ARBA" id="ARBA00004273"/>
    </source>
</evidence>
<dbReference type="PANTHER" id="PTHR12294:SF13">
    <property type="entry name" value="MITOCHONDRIAL CALCIUM UPTAKE 3, ISOFORM D"/>
    <property type="match status" value="1"/>
</dbReference>
<dbReference type="GO" id="GO:0051560">
    <property type="term" value="P:mitochondrial calcium ion homeostasis"/>
    <property type="evidence" value="ECO:0007669"/>
    <property type="project" value="TreeGrafter"/>
</dbReference>
<dbReference type="GO" id="GO:1990246">
    <property type="term" value="C:uniplex complex"/>
    <property type="evidence" value="ECO:0007669"/>
    <property type="project" value="TreeGrafter"/>
</dbReference>
<dbReference type="GO" id="GO:0005509">
    <property type="term" value="F:calcium ion binding"/>
    <property type="evidence" value="ECO:0007669"/>
    <property type="project" value="InterPro"/>
</dbReference>
<dbReference type="InterPro" id="IPR018247">
    <property type="entry name" value="EF_Hand_1_Ca_BS"/>
</dbReference>
<dbReference type="CDD" id="cd15900">
    <property type="entry name" value="EFh_MICU"/>
    <property type="match status" value="1"/>
</dbReference>
<dbReference type="InterPro" id="IPR011992">
    <property type="entry name" value="EF-hand-dom_pair"/>
</dbReference>
<accession>A0A3P8D1T4</accession>
<dbReference type="SUPFAM" id="SSF47473">
    <property type="entry name" value="EF-hand"/>
    <property type="match status" value="2"/>
</dbReference>
<dbReference type="GO" id="GO:0036444">
    <property type="term" value="P:calcium import into the mitochondrion"/>
    <property type="evidence" value="ECO:0007669"/>
    <property type="project" value="TreeGrafter"/>
</dbReference>
<dbReference type="EMBL" id="UZAI01006218">
    <property type="protein sequence ID" value="VDO94378.1"/>
    <property type="molecule type" value="Genomic_DNA"/>
</dbReference>
<keyword evidence="7" id="KW-0496">Mitochondrion</keyword>
<evidence type="ECO:0000259" key="9">
    <source>
        <dbReference type="PROSITE" id="PS50222"/>
    </source>
</evidence>
<evidence type="ECO:0000256" key="8">
    <source>
        <dbReference type="ARBA" id="ARBA00023136"/>
    </source>
</evidence>
<evidence type="ECO:0000256" key="6">
    <source>
        <dbReference type="ARBA" id="ARBA00022946"/>
    </source>
</evidence>
<feature type="domain" description="EF-hand" evidence="9">
    <location>
        <begin position="299"/>
        <end position="334"/>
    </location>
</feature>
<comment type="subcellular location">
    <subcellularLocation>
        <location evidence="1">Mitochondrion inner membrane</location>
    </subcellularLocation>
    <subcellularLocation>
        <location evidence="2">Mitochondrion intermembrane space</location>
    </subcellularLocation>
</comment>
<sequence>MILLRMLWHCYCRKIGDLVGTVIRTKVGSVIIATACGSVLSGADIRHLSLEEKFRTFASLRFNGVLLMTPSDFLRSLVDDQKLYYEVLPVKMMIENEPASKKKHGSRFFRNLQNDGIITFSEYLFLLHILTKSPSGFEIAFKMLDRDLSGSVDAREFMIVSDDVHIYQAYNTTLMTHLFGYNKTHNLSFEEFKRFMHNVQTEALEVEFQEFSSGSSAITPVDFARIILRYTTVSTSEYDAFINRLKKAVISFNEFHKFFMFLNCLDDFALAVKMYTISGQPISLPEFKRAVKACIGNELSSDVLTVLFALFDHDEDNCLSYNEFIHIMRERHSGGLSVCYPNWSLNCILY</sequence>
<keyword evidence="6" id="KW-0809">Transit peptide</keyword>
<evidence type="ECO:0000313" key="10">
    <source>
        <dbReference type="EMBL" id="VDO94378.1"/>
    </source>
</evidence>
<keyword evidence="5" id="KW-0106">Calcium</keyword>
<dbReference type="Gene3D" id="1.10.238.10">
    <property type="entry name" value="EF-hand"/>
    <property type="match status" value="2"/>
</dbReference>
<reference evidence="10 11" key="1">
    <citation type="submission" date="2018-11" db="EMBL/GenBank/DDBJ databases">
        <authorList>
            <consortium name="Pathogen Informatics"/>
        </authorList>
    </citation>
    <scope>NUCLEOTIDE SEQUENCE [LARGE SCALE GENOMIC DNA]</scope>
    <source>
        <strain evidence="10 11">Zambia</strain>
    </source>
</reference>
<dbReference type="Pfam" id="PF13499">
    <property type="entry name" value="EF-hand_7"/>
    <property type="match status" value="1"/>
</dbReference>
<evidence type="ECO:0000256" key="2">
    <source>
        <dbReference type="ARBA" id="ARBA00004569"/>
    </source>
</evidence>
<dbReference type="InterPro" id="IPR002048">
    <property type="entry name" value="EF_hand_dom"/>
</dbReference>
<keyword evidence="4" id="KW-0999">Mitochondrion inner membrane</keyword>
<evidence type="ECO:0000256" key="3">
    <source>
        <dbReference type="ARBA" id="ARBA00022737"/>
    </source>
</evidence>
<dbReference type="PROSITE" id="PS50222">
    <property type="entry name" value="EF_HAND_2"/>
    <property type="match status" value="1"/>
</dbReference>
<name>A0A3P8D1T4_9TREM</name>
<dbReference type="GO" id="GO:0005758">
    <property type="term" value="C:mitochondrial intermembrane space"/>
    <property type="evidence" value="ECO:0007669"/>
    <property type="project" value="UniProtKB-SubCell"/>
</dbReference>
<keyword evidence="8" id="KW-0472">Membrane</keyword>
<proteinExistence type="predicted"/>
<evidence type="ECO:0000256" key="5">
    <source>
        <dbReference type="ARBA" id="ARBA00022837"/>
    </source>
</evidence>
<evidence type="ECO:0000256" key="7">
    <source>
        <dbReference type="ARBA" id="ARBA00023128"/>
    </source>
</evidence>
<keyword evidence="3" id="KW-0677">Repeat</keyword>
<evidence type="ECO:0000256" key="4">
    <source>
        <dbReference type="ARBA" id="ARBA00022792"/>
    </source>
</evidence>
<protein>
    <recommendedName>
        <fullName evidence="9">EF-hand domain-containing protein</fullName>
    </recommendedName>
</protein>
<gene>
    <name evidence="10" type="ORF">SMRZ_LOCUS11244</name>
</gene>
<evidence type="ECO:0000313" key="11">
    <source>
        <dbReference type="Proteomes" id="UP000277204"/>
    </source>
</evidence>